<evidence type="ECO:0000256" key="1">
    <source>
        <dbReference type="SAM" id="Phobius"/>
    </source>
</evidence>
<dbReference type="RefSeq" id="WP_089228864.1">
    <property type="nucleotide sequence ID" value="NZ_FZOF01000038.1"/>
</dbReference>
<accession>A0A239NJD7</accession>
<proteinExistence type="predicted"/>
<reference evidence="2 3" key="1">
    <citation type="submission" date="2017-06" db="EMBL/GenBank/DDBJ databases">
        <authorList>
            <person name="Kim H.J."/>
            <person name="Triplett B.A."/>
        </authorList>
    </citation>
    <scope>NUCLEOTIDE SEQUENCE [LARGE SCALE GENOMIC DNA]</scope>
    <source>
        <strain evidence="2 3">CGMCC 4.1858</strain>
    </source>
</reference>
<keyword evidence="1" id="KW-0472">Membrane</keyword>
<keyword evidence="3" id="KW-1185">Reference proteome</keyword>
<keyword evidence="1" id="KW-1133">Transmembrane helix</keyword>
<dbReference type="OrthoDB" id="4330234at2"/>
<organism evidence="2 3">
    <name type="scientific">Actinacidiphila glaucinigra</name>
    <dbReference type="NCBI Taxonomy" id="235986"/>
    <lineage>
        <taxon>Bacteria</taxon>
        <taxon>Bacillati</taxon>
        <taxon>Actinomycetota</taxon>
        <taxon>Actinomycetes</taxon>
        <taxon>Kitasatosporales</taxon>
        <taxon>Streptomycetaceae</taxon>
        <taxon>Actinacidiphila</taxon>
    </lineage>
</organism>
<evidence type="ECO:0008006" key="4">
    <source>
        <dbReference type="Google" id="ProtNLM"/>
    </source>
</evidence>
<feature type="transmembrane region" description="Helical" evidence="1">
    <location>
        <begin position="68"/>
        <end position="87"/>
    </location>
</feature>
<evidence type="ECO:0000313" key="3">
    <source>
        <dbReference type="Proteomes" id="UP000198280"/>
    </source>
</evidence>
<protein>
    <recommendedName>
        <fullName evidence="4">PH domain-containing protein</fullName>
    </recommendedName>
</protein>
<gene>
    <name evidence="2" type="ORF">SAMN05216252_13850</name>
</gene>
<name>A0A239NJD7_9ACTN</name>
<feature type="transmembrane region" description="Helical" evidence="1">
    <location>
        <begin position="40"/>
        <end position="62"/>
    </location>
</feature>
<evidence type="ECO:0000313" key="2">
    <source>
        <dbReference type="EMBL" id="SNT54996.1"/>
    </source>
</evidence>
<keyword evidence="1" id="KW-0812">Transmembrane</keyword>
<sequence>MSLPFLAADSGHDEYAADAALPHRVQDGWVRPYRPGPWRVAAAAMLLMLASYLLFAAVIMGLSGNGPGVVTTIGAAVLAIGFALRLLRVGFWVSTRGLRQVGFLYTTTLPWDRVGSVRTAQQPVKWLGLPRTVQGQALVVTRSNGQLLRPLLTDHNADFLGRTEAFDQAADAIEGWAAELGR</sequence>
<dbReference type="Proteomes" id="UP000198280">
    <property type="component" value="Unassembled WGS sequence"/>
</dbReference>
<dbReference type="AlphaFoldDB" id="A0A239NJD7"/>
<dbReference type="EMBL" id="FZOF01000038">
    <property type="protein sequence ID" value="SNT54996.1"/>
    <property type="molecule type" value="Genomic_DNA"/>
</dbReference>